<dbReference type="AlphaFoldDB" id="A0AAE3EIL5"/>
<dbReference type="InterPro" id="IPR049704">
    <property type="entry name" value="Aminotrans_3_PPA_site"/>
</dbReference>
<comment type="caution">
    <text evidence="8">The sequence shown here is derived from an EMBL/GenBank/DDBJ whole genome shotgun (WGS) entry which is preliminary data.</text>
</comment>
<dbReference type="NCBIfam" id="NF002325">
    <property type="entry name" value="PRK01278.1"/>
    <property type="match status" value="1"/>
</dbReference>
<dbReference type="InterPro" id="IPR015424">
    <property type="entry name" value="PyrdxlP-dep_Trfase"/>
</dbReference>
<dbReference type="InterPro" id="IPR015421">
    <property type="entry name" value="PyrdxlP-dep_Trfase_major"/>
</dbReference>
<dbReference type="PIRSF" id="PIRSF000521">
    <property type="entry name" value="Transaminase_4ab_Lys_Orn"/>
    <property type="match status" value="1"/>
</dbReference>
<evidence type="ECO:0000256" key="5">
    <source>
        <dbReference type="ARBA" id="ARBA00022898"/>
    </source>
</evidence>
<name>A0AAE3EIL5_9SPIR</name>
<keyword evidence="5 7" id="KW-0663">Pyridoxal phosphate</keyword>
<gene>
    <name evidence="8" type="ORF">K7J14_09485</name>
</gene>
<dbReference type="Gene3D" id="3.90.1150.10">
    <property type="entry name" value="Aspartate Aminotransferase, domain 1"/>
    <property type="match status" value="1"/>
</dbReference>
<proteinExistence type="inferred from homology"/>
<dbReference type="SUPFAM" id="SSF53383">
    <property type="entry name" value="PLP-dependent transferases"/>
    <property type="match status" value="1"/>
</dbReference>
<evidence type="ECO:0000256" key="1">
    <source>
        <dbReference type="ARBA" id="ARBA00001933"/>
    </source>
</evidence>
<dbReference type="CDD" id="cd00610">
    <property type="entry name" value="OAT_like"/>
    <property type="match status" value="1"/>
</dbReference>
<keyword evidence="9" id="KW-1185">Reference proteome</keyword>
<dbReference type="InterPro" id="IPR015422">
    <property type="entry name" value="PyrdxlP-dep_Trfase_small"/>
</dbReference>
<dbReference type="Pfam" id="PF00202">
    <property type="entry name" value="Aminotran_3"/>
    <property type="match status" value="1"/>
</dbReference>
<evidence type="ECO:0000256" key="2">
    <source>
        <dbReference type="ARBA" id="ARBA00022576"/>
    </source>
</evidence>
<dbReference type="RefSeq" id="WP_230755602.1">
    <property type="nucleotide sequence ID" value="NZ_JAINWA010000003.1"/>
</dbReference>
<dbReference type="InterPro" id="IPR050103">
    <property type="entry name" value="Class-III_PLP-dep_AT"/>
</dbReference>
<evidence type="ECO:0000313" key="8">
    <source>
        <dbReference type="EMBL" id="MCD1654930.1"/>
    </source>
</evidence>
<dbReference type="InterPro" id="IPR005814">
    <property type="entry name" value="Aminotrans_3"/>
</dbReference>
<evidence type="ECO:0000313" key="9">
    <source>
        <dbReference type="Proteomes" id="UP001198163"/>
    </source>
</evidence>
<evidence type="ECO:0000256" key="3">
    <source>
        <dbReference type="ARBA" id="ARBA00022605"/>
    </source>
</evidence>
<dbReference type="GO" id="GO:0042802">
    <property type="term" value="F:identical protein binding"/>
    <property type="evidence" value="ECO:0007669"/>
    <property type="project" value="TreeGrafter"/>
</dbReference>
<organism evidence="8 9">
    <name type="scientific">Teretinema zuelzerae</name>
    <dbReference type="NCBI Taxonomy" id="156"/>
    <lineage>
        <taxon>Bacteria</taxon>
        <taxon>Pseudomonadati</taxon>
        <taxon>Spirochaetota</taxon>
        <taxon>Spirochaetia</taxon>
        <taxon>Spirochaetales</taxon>
        <taxon>Treponemataceae</taxon>
        <taxon>Teretinema</taxon>
    </lineage>
</organism>
<evidence type="ECO:0000256" key="6">
    <source>
        <dbReference type="ARBA" id="ARBA00029440"/>
    </source>
</evidence>
<keyword evidence="3" id="KW-0028">Amino-acid biosynthesis</keyword>
<dbReference type="Gene3D" id="3.40.640.10">
    <property type="entry name" value="Type I PLP-dependent aspartate aminotransferase-like (Major domain)"/>
    <property type="match status" value="1"/>
</dbReference>
<keyword evidence="2" id="KW-0032">Aminotransferase</keyword>
<dbReference type="EMBL" id="JAINWA010000003">
    <property type="protein sequence ID" value="MCD1654930.1"/>
    <property type="molecule type" value="Genomic_DNA"/>
</dbReference>
<dbReference type="PANTHER" id="PTHR11986">
    <property type="entry name" value="AMINOTRANSFERASE CLASS III"/>
    <property type="match status" value="1"/>
</dbReference>
<sequence length="402" mass="41817">MAGKIINNLGSLPVVFVSGNGSILADDQGKKYIDFVSGIGVNCLGHNHPALVKAVCDQAAKQIHISNYYNSDTGLACAEALLSRTKMDKVFFGNSGAEANEAAIKLARKFGSQSDAKEGKQAGTRHVIVTLQKSFHGRTLATLAATGQEKFHAPAFAPYIAGFRHIDANDFSALETAFDGTVCAFFMEVVQGEGGVNLVDREWARAACAAAKKAGALVMIDEVQTGVGRTGTFLACEQLGLDPDVVTLAKGIAGGVPMGACLSKGAAADVFVAGDHQSTFGGNPLACAASLAVMAELAKPGFLSKAAEKGDYIRAKIAAWKLPCIREIRGRGLMVGVDIDSPASDIQKACLGFPGSGGRGLCISTAGVQTLRFLPPLVVTMEEIDEGLEILHSVLTGSNSNQ</sequence>
<keyword evidence="4" id="KW-0808">Transferase</keyword>
<evidence type="ECO:0000256" key="7">
    <source>
        <dbReference type="RuleBase" id="RU003560"/>
    </source>
</evidence>
<dbReference type="FunFam" id="3.40.640.10:FF:000004">
    <property type="entry name" value="Acetylornithine aminotransferase"/>
    <property type="match status" value="1"/>
</dbReference>
<comment type="pathway">
    <text evidence="6">Amino-acid biosynthesis.</text>
</comment>
<dbReference type="PANTHER" id="PTHR11986:SF79">
    <property type="entry name" value="ACETYLORNITHINE AMINOTRANSFERASE, MITOCHONDRIAL"/>
    <property type="match status" value="1"/>
</dbReference>
<dbReference type="PROSITE" id="PS00600">
    <property type="entry name" value="AA_TRANSFER_CLASS_3"/>
    <property type="match status" value="1"/>
</dbReference>
<protein>
    <submittedName>
        <fullName evidence="8">Acetylornithine/succinylornithine family transaminase</fullName>
    </submittedName>
</protein>
<comment type="similarity">
    <text evidence="7">Belongs to the class-III pyridoxal-phosphate-dependent aminotransferase family.</text>
</comment>
<dbReference type="GO" id="GO:0030170">
    <property type="term" value="F:pyridoxal phosphate binding"/>
    <property type="evidence" value="ECO:0007669"/>
    <property type="project" value="InterPro"/>
</dbReference>
<accession>A0AAE3EIL5</accession>
<dbReference type="GO" id="GO:0008483">
    <property type="term" value="F:transaminase activity"/>
    <property type="evidence" value="ECO:0007669"/>
    <property type="project" value="UniProtKB-KW"/>
</dbReference>
<dbReference type="GO" id="GO:0006526">
    <property type="term" value="P:L-arginine biosynthetic process"/>
    <property type="evidence" value="ECO:0007669"/>
    <property type="project" value="UniProtKB-ARBA"/>
</dbReference>
<dbReference type="InterPro" id="IPR004636">
    <property type="entry name" value="AcOrn/SuccOrn_fam"/>
</dbReference>
<reference evidence="8" key="1">
    <citation type="submission" date="2021-08" db="EMBL/GenBank/DDBJ databases">
        <title>Comparative analyses of Brucepasteria parasyntrophica and Teretinema zuelzerae.</title>
        <authorList>
            <person name="Song Y."/>
            <person name="Brune A."/>
        </authorList>
    </citation>
    <scope>NUCLEOTIDE SEQUENCE</scope>
    <source>
        <strain evidence="8">DSM 1903</strain>
    </source>
</reference>
<evidence type="ECO:0000256" key="4">
    <source>
        <dbReference type="ARBA" id="ARBA00022679"/>
    </source>
</evidence>
<dbReference type="NCBIfam" id="TIGR00707">
    <property type="entry name" value="argD"/>
    <property type="match status" value="1"/>
</dbReference>
<dbReference type="Proteomes" id="UP001198163">
    <property type="component" value="Unassembled WGS sequence"/>
</dbReference>
<comment type="cofactor">
    <cofactor evidence="1">
        <name>pyridoxal 5'-phosphate</name>
        <dbReference type="ChEBI" id="CHEBI:597326"/>
    </cofactor>
</comment>